<organism evidence="6 7">
    <name type="scientific">Popillia japonica</name>
    <name type="common">Japanese beetle</name>
    <dbReference type="NCBI Taxonomy" id="7064"/>
    <lineage>
        <taxon>Eukaryota</taxon>
        <taxon>Metazoa</taxon>
        <taxon>Ecdysozoa</taxon>
        <taxon>Arthropoda</taxon>
        <taxon>Hexapoda</taxon>
        <taxon>Insecta</taxon>
        <taxon>Pterygota</taxon>
        <taxon>Neoptera</taxon>
        <taxon>Endopterygota</taxon>
        <taxon>Coleoptera</taxon>
        <taxon>Polyphaga</taxon>
        <taxon>Scarabaeiformia</taxon>
        <taxon>Scarabaeidae</taxon>
        <taxon>Rutelinae</taxon>
        <taxon>Popillia</taxon>
    </lineage>
</organism>
<evidence type="ECO:0000256" key="4">
    <source>
        <dbReference type="ARBA" id="ARBA00023136"/>
    </source>
</evidence>
<evidence type="ECO:0000256" key="1">
    <source>
        <dbReference type="ARBA" id="ARBA00004141"/>
    </source>
</evidence>
<dbReference type="Pfam" id="PF07690">
    <property type="entry name" value="MFS_1"/>
    <property type="match status" value="1"/>
</dbReference>
<reference evidence="6 7" key="1">
    <citation type="journal article" date="2024" name="BMC Genomics">
        <title>De novo assembly and annotation of Popillia japonica's genome with initial clues to its potential as an invasive pest.</title>
        <authorList>
            <person name="Cucini C."/>
            <person name="Boschi S."/>
            <person name="Funari R."/>
            <person name="Cardaioli E."/>
            <person name="Iannotti N."/>
            <person name="Marturano G."/>
            <person name="Paoli F."/>
            <person name="Bruttini M."/>
            <person name="Carapelli A."/>
            <person name="Frati F."/>
            <person name="Nardi F."/>
        </authorList>
    </citation>
    <scope>NUCLEOTIDE SEQUENCE [LARGE SCALE GENOMIC DNA]</scope>
    <source>
        <strain evidence="6">DMR45628</strain>
    </source>
</reference>
<dbReference type="GO" id="GO:0022857">
    <property type="term" value="F:transmembrane transporter activity"/>
    <property type="evidence" value="ECO:0007669"/>
    <property type="project" value="InterPro"/>
</dbReference>
<keyword evidence="4 5" id="KW-0472">Membrane</keyword>
<dbReference type="PANTHER" id="PTHR23507:SF1">
    <property type="entry name" value="FI18259P1-RELATED"/>
    <property type="match status" value="1"/>
</dbReference>
<dbReference type="InterPro" id="IPR011701">
    <property type="entry name" value="MFS"/>
</dbReference>
<evidence type="ECO:0000313" key="6">
    <source>
        <dbReference type="EMBL" id="KAK9693845.1"/>
    </source>
</evidence>
<feature type="transmembrane region" description="Helical" evidence="5">
    <location>
        <begin position="94"/>
        <end position="116"/>
    </location>
</feature>
<feature type="transmembrane region" description="Helical" evidence="5">
    <location>
        <begin position="150"/>
        <end position="168"/>
    </location>
</feature>
<evidence type="ECO:0000313" key="7">
    <source>
        <dbReference type="Proteomes" id="UP001458880"/>
    </source>
</evidence>
<dbReference type="InterPro" id="IPR036259">
    <property type="entry name" value="MFS_trans_sf"/>
</dbReference>
<comment type="caution">
    <text evidence="6">The sequence shown here is derived from an EMBL/GenBank/DDBJ whole genome shotgun (WGS) entry which is preliminary data.</text>
</comment>
<name>A0AAW1IVX4_POPJA</name>
<sequence>MQISALIYGLTCVKEVPKKIEDATPGRATERHFFDPRHVKECFRVVFKQDQKQRKKKTWFIMMLVLIIVGPIYGEMSVMYLLVRYKYGWSELDYSIYFTYHMCVHILGTIFSLLFFSKHLKLDDAVLGMISTVSKIVGSIVFAFAPNSTIFYLAVLVEMLNGTSFIALKSITSKLVPAEELGQINSIFGIFEAIVPLIYGPMFNYH</sequence>
<feature type="transmembrane region" description="Helical" evidence="5">
    <location>
        <begin position="125"/>
        <end position="144"/>
    </location>
</feature>
<keyword evidence="7" id="KW-1185">Reference proteome</keyword>
<evidence type="ECO:0000256" key="3">
    <source>
        <dbReference type="ARBA" id="ARBA00022989"/>
    </source>
</evidence>
<keyword evidence="2 5" id="KW-0812">Transmembrane</keyword>
<dbReference type="AlphaFoldDB" id="A0AAW1IVX4"/>
<gene>
    <name evidence="6" type="ORF">QE152_g33963</name>
</gene>
<dbReference type="GO" id="GO:0016020">
    <property type="term" value="C:membrane"/>
    <property type="evidence" value="ECO:0007669"/>
    <property type="project" value="UniProtKB-SubCell"/>
</dbReference>
<accession>A0AAW1IVX4</accession>
<keyword evidence="3 5" id="KW-1133">Transmembrane helix</keyword>
<comment type="subcellular location">
    <subcellularLocation>
        <location evidence="1">Membrane</location>
        <topology evidence="1">Multi-pass membrane protein</topology>
    </subcellularLocation>
</comment>
<proteinExistence type="predicted"/>
<dbReference type="Gene3D" id="1.20.1250.20">
    <property type="entry name" value="MFS general substrate transporter like domains"/>
    <property type="match status" value="1"/>
</dbReference>
<dbReference type="EMBL" id="JASPKY010000530">
    <property type="protein sequence ID" value="KAK9693845.1"/>
    <property type="molecule type" value="Genomic_DNA"/>
</dbReference>
<evidence type="ECO:0000256" key="2">
    <source>
        <dbReference type="ARBA" id="ARBA00022692"/>
    </source>
</evidence>
<feature type="transmembrane region" description="Helical" evidence="5">
    <location>
        <begin position="58"/>
        <end position="82"/>
    </location>
</feature>
<protein>
    <submittedName>
        <fullName evidence="6">Major Facilitator Superfamily</fullName>
    </submittedName>
</protein>
<dbReference type="SUPFAM" id="SSF103473">
    <property type="entry name" value="MFS general substrate transporter"/>
    <property type="match status" value="1"/>
</dbReference>
<dbReference type="Proteomes" id="UP001458880">
    <property type="component" value="Unassembled WGS sequence"/>
</dbReference>
<dbReference type="PANTHER" id="PTHR23507">
    <property type="entry name" value="ZGC:174356"/>
    <property type="match status" value="1"/>
</dbReference>
<feature type="transmembrane region" description="Helical" evidence="5">
    <location>
        <begin position="180"/>
        <end position="199"/>
    </location>
</feature>
<evidence type="ECO:0000256" key="5">
    <source>
        <dbReference type="SAM" id="Phobius"/>
    </source>
</evidence>